<proteinExistence type="predicted"/>
<keyword evidence="2" id="KW-0645">Protease</keyword>
<dbReference type="EMBL" id="DRXS01000196">
    <property type="protein sequence ID" value="HHR40897.1"/>
    <property type="molecule type" value="Genomic_DNA"/>
</dbReference>
<dbReference type="InterPro" id="IPR058739">
    <property type="entry name" value="NicX"/>
</dbReference>
<reference evidence="2" key="1">
    <citation type="journal article" date="2020" name="mSystems">
        <title>Genome- and Community-Level Interaction Insights into Carbon Utilization and Element Cycling Functions of Hydrothermarchaeota in Hydrothermal Sediment.</title>
        <authorList>
            <person name="Zhou Z."/>
            <person name="Liu Y."/>
            <person name="Xu W."/>
            <person name="Pan J."/>
            <person name="Luo Z.H."/>
            <person name="Li M."/>
        </authorList>
    </citation>
    <scope>NUCLEOTIDE SEQUENCE [LARGE SCALE GENOMIC DNA]</scope>
    <source>
        <strain evidence="2">SpSt-1084</strain>
    </source>
</reference>
<dbReference type="SUPFAM" id="SSF144052">
    <property type="entry name" value="Thermophilic metalloprotease-like"/>
    <property type="match status" value="1"/>
</dbReference>
<dbReference type="InterPro" id="IPR052170">
    <property type="entry name" value="M29_Exopeptidase"/>
</dbReference>
<dbReference type="AlphaFoldDB" id="A0A7C5Y5R7"/>
<keyword evidence="1" id="KW-0479">Metal-binding</keyword>
<keyword evidence="2" id="KW-0378">Hydrolase</keyword>
<dbReference type="Pfam" id="PF26233">
    <property type="entry name" value="NicX"/>
    <property type="match status" value="1"/>
</dbReference>
<name>A0A7C5Y5R7_CALS0</name>
<protein>
    <submittedName>
        <fullName evidence="2">Aminopeptidase</fullName>
    </submittedName>
</protein>
<dbReference type="PANTHER" id="PTHR34448:SF1">
    <property type="entry name" value="BLL6088 PROTEIN"/>
    <property type="match status" value="1"/>
</dbReference>
<dbReference type="GO" id="GO:0004177">
    <property type="term" value="F:aminopeptidase activity"/>
    <property type="evidence" value="ECO:0007669"/>
    <property type="project" value="UniProtKB-KW"/>
</dbReference>
<dbReference type="PANTHER" id="PTHR34448">
    <property type="entry name" value="AMINOPEPTIDASE"/>
    <property type="match status" value="1"/>
</dbReference>
<organism evidence="2">
    <name type="scientific">Caldiarchaeum subterraneum</name>
    <dbReference type="NCBI Taxonomy" id="311458"/>
    <lineage>
        <taxon>Archaea</taxon>
        <taxon>Nitrososphaerota</taxon>
        <taxon>Candidatus Caldarchaeales</taxon>
        <taxon>Candidatus Caldarchaeaceae</taxon>
        <taxon>Candidatus Caldarchaeum</taxon>
    </lineage>
</organism>
<keyword evidence="2" id="KW-0031">Aminopeptidase</keyword>
<dbReference type="GO" id="GO:0046872">
    <property type="term" value="F:metal ion binding"/>
    <property type="evidence" value="ECO:0007669"/>
    <property type="project" value="UniProtKB-KW"/>
</dbReference>
<accession>A0A7C5Y5R7</accession>
<comment type="caution">
    <text evidence="2">The sequence shown here is derived from an EMBL/GenBank/DDBJ whole genome shotgun (WGS) entry which is preliminary data.</text>
</comment>
<gene>
    <name evidence="2" type="ORF">ENM42_03605</name>
</gene>
<sequence length="329" mass="36606">MKTVRDLCLVKPGEQVLILADTAIDVEMVKLLASAVKSLDAEPMIAIYETREEVDVEPPKHVGEAMKASDVIVSLPLMYILHTKTYNEAIKAGARILELTGTTPDMMIRLVGRVDYRKMCELGDQLSELTKQARKVKITSPNGTDFVFENDPRRPVFHNDGIMNLKGFYKPLGGQISWALVEESFEGVLVADTFVWPPAEIGILKNPVKIVMKNGKISKIEGGVEAKIFEKWLTGWQDEKMYQVAHASWGFHPKAKLTGVPLEDERLYAGVEFGFGAQSLKFQGKLGLASAHTDLGVYNPDVYFDDVLVASNGRFVHEKLRKLDKALKG</sequence>
<evidence type="ECO:0000313" key="2">
    <source>
        <dbReference type="EMBL" id="HHR40897.1"/>
    </source>
</evidence>
<evidence type="ECO:0000256" key="1">
    <source>
        <dbReference type="ARBA" id="ARBA00022723"/>
    </source>
</evidence>